<dbReference type="OrthoDB" id="9978656at2759"/>
<dbReference type="PANTHER" id="PTHR39069:SF1">
    <property type="entry name" value="ECDYSONE-INDUCIBLE GENE E1, ISOFORM A"/>
    <property type="match status" value="1"/>
</dbReference>
<accession>A0A087TV93</accession>
<feature type="domain" description="EB" evidence="1">
    <location>
        <begin position="41"/>
        <end position="97"/>
    </location>
</feature>
<dbReference type="InterPro" id="IPR006149">
    <property type="entry name" value="EB_dom"/>
</dbReference>
<dbReference type="Pfam" id="PF01683">
    <property type="entry name" value="EB"/>
    <property type="match status" value="1"/>
</dbReference>
<evidence type="ECO:0000313" key="3">
    <source>
        <dbReference type="Proteomes" id="UP000054359"/>
    </source>
</evidence>
<feature type="non-terminal residue" evidence="2">
    <location>
        <position position="201"/>
    </location>
</feature>
<dbReference type="OMA" id="CHMASSY"/>
<organism evidence="2 3">
    <name type="scientific">Stegodyphus mimosarum</name>
    <name type="common">African social velvet spider</name>
    <dbReference type="NCBI Taxonomy" id="407821"/>
    <lineage>
        <taxon>Eukaryota</taxon>
        <taxon>Metazoa</taxon>
        <taxon>Ecdysozoa</taxon>
        <taxon>Arthropoda</taxon>
        <taxon>Chelicerata</taxon>
        <taxon>Arachnida</taxon>
        <taxon>Araneae</taxon>
        <taxon>Araneomorphae</taxon>
        <taxon>Entelegynae</taxon>
        <taxon>Eresoidea</taxon>
        <taxon>Eresidae</taxon>
        <taxon>Stegodyphus</taxon>
    </lineage>
</organism>
<dbReference type="PANTHER" id="PTHR39069">
    <property type="entry name" value="ECDYSONE-INDUCIBLE GENE E1, ISOFORM A"/>
    <property type="match status" value="1"/>
</dbReference>
<evidence type="ECO:0000313" key="2">
    <source>
        <dbReference type="EMBL" id="KFM69032.1"/>
    </source>
</evidence>
<proteinExistence type="predicted"/>
<name>A0A087TV93_STEMI</name>
<dbReference type="AlphaFoldDB" id="A0A087TV93"/>
<gene>
    <name evidence="2" type="ORF">X975_07283</name>
</gene>
<protein>
    <recommendedName>
        <fullName evidence="1">EB domain-containing protein</fullName>
    </recommendedName>
</protein>
<dbReference type="EMBL" id="KK116901">
    <property type="protein sequence ID" value="KFM69032.1"/>
    <property type="molecule type" value="Genomic_DNA"/>
</dbReference>
<sequence length="201" mass="22852">MRGFDILPQEIELYQPCRSSFDCLVHIPHSHCDWDKRVCTCQPYHVTFNNTMCLPASLLGFGCILDSQCRMKVPNSHCVNGLCDCESDHIPLRRDKCLPPAKLDDYCLNDRQCHMASSYSYCKYIIPRVYGKCKCPLGYLVTDEGKCLPHLGSECEKHQDCEEVTPDSFCQRSGDTAYCECRPGFESSSNKMKCQPILQIG</sequence>
<dbReference type="Proteomes" id="UP000054359">
    <property type="component" value="Unassembled WGS sequence"/>
</dbReference>
<keyword evidence="3" id="KW-1185">Reference proteome</keyword>
<dbReference type="STRING" id="407821.A0A087TV93"/>
<evidence type="ECO:0000259" key="1">
    <source>
        <dbReference type="Pfam" id="PF01683"/>
    </source>
</evidence>
<reference evidence="2 3" key="1">
    <citation type="submission" date="2013-11" db="EMBL/GenBank/DDBJ databases">
        <title>Genome sequencing of Stegodyphus mimosarum.</title>
        <authorList>
            <person name="Bechsgaard J."/>
        </authorList>
    </citation>
    <scope>NUCLEOTIDE SEQUENCE [LARGE SCALE GENOMIC DNA]</scope>
</reference>